<organism evidence="2 3">
    <name type="scientific">Microbacterium terregens</name>
    <dbReference type="NCBI Taxonomy" id="69363"/>
    <lineage>
        <taxon>Bacteria</taxon>
        <taxon>Bacillati</taxon>
        <taxon>Actinomycetota</taxon>
        <taxon>Actinomycetes</taxon>
        <taxon>Micrococcales</taxon>
        <taxon>Microbacteriaceae</taxon>
        <taxon>Microbacterium</taxon>
    </lineage>
</organism>
<reference evidence="2 3" key="1">
    <citation type="submission" date="2024-09" db="EMBL/GenBank/DDBJ databases">
        <authorList>
            <person name="Sun Q."/>
            <person name="Mori K."/>
        </authorList>
    </citation>
    <scope>NUCLEOTIDE SEQUENCE [LARGE SCALE GENOMIC DNA]</scope>
    <source>
        <strain evidence="2 3">JCM 1342</strain>
    </source>
</reference>
<feature type="compositionally biased region" description="Basic and acidic residues" evidence="1">
    <location>
        <begin position="19"/>
        <end position="28"/>
    </location>
</feature>
<dbReference type="Proteomes" id="UP001589611">
    <property type="component" value="Unassembled WGS sequence"/>
</dbReference>
<proteinExistence type="predicted"/>
<dbReference type="Gene3D" id="3.40.30.10">
    <property type="entry name" value="Glutaredoxin"/>
    <property type="match status" value="1"/>
</dbReference>
<evidence type="ECO:0000313" key="3">
    <source>
        <dbReference type="Proteomes" id="UP001589611"/>
    </source>
</evidence>
<dbReference type="PANTHER" id="PTHR31902:SF22">
    <property type="entry name" value="SLL1203 PROTEIN"/>
    <property type="match status" value="1"/>
</dbReference>
<dbReference type="PANTHER" id="PTHR31902">
    <property type="entry name" value="ACTIN PATCHES DISTAL PROTEIN 1"/>
    <property type="match status" value="1"/>
</dbReference>
<comment type="caution">
    <text evidence="2">The sequence shown here is derived from an EMBL/GenBank/DDBJ whole genome shotgun (WGS) entry which is preliminary data.</text>
</comment>
<gene>
    <name evidence="2" type="ORF">ACFFPJ_13675</name>
</gene>
<evidence type="ECO:0000313" key="2">
    <source>
        <dbReference type="EMBL" id="MFB9646844.1"/>
    </source>
</evidence>
<accession>A0ABV5T2L1</accession>
<protein>
    <submittedName>
        <fullName evidence="2">Sucrase ferredoxin</fullName>
    </submittedName>
</protein>
<evidence type="ECO:0000256" key="1">
    <source>
        <dbReference type="SAM" id="MobiDB-lite"/>
    </source>
</evidence>
<dbReference type="InterPro" id="IPR009737">
    <property type="entry name" value="Aim32/Apd1-like"/>
</dbReference>
<dbReference type="CDD" id="cd03062">
    <property type="entry name" value="TRX_Fd_Sucrase"/>
    <property type="match status" value="1"/>
</dbReference>
<dbReference type="EMBL" id="JBHMBE010000004">
    <property type="protein sequence ID" value="MFB9646844.1"/>
    <property type="molecule type" value="Genomic_DNA"/>
</dbReference>
<name>A0ABV5T2L1_9MICO</name>
<dbReference type="SUPFAM" id="SSF52833">
    <property type="entry name" value="Thioredoxin-like"/>
    <property type="match status" value="1"/>
</dbReference>
<dbReference type="RefSeq" id="WP_344715079.1">
    <property type="nucleotide sequence ID" value="NZ_BAAAWH010000001.1"/>
</dbReference>
<dbReference type="InterPro" id="IPR036249">
    <property type="entry name" value="Thioredoxin-like_sf"/>
</dbReference>
<dbReference type="Pfam" id="PF06999">
    <property type="entry name" value="Suc_Fer-like"/>
    <property type="match status" value="1"/>
</dbReference>
<sequence>MSAAALPATSGPTGPWEPCSDRSLERGDPLAGTGGFGARWLLIEIDGAWGTHAFFQSRLDPVLGRALVRRAEAAGIRPVAIRRYGRRADERRGQKHWRWALADARPGLESVRWGAVDDPADLLDVPLDGTAGTVSDRPVLLVCTHARHDQCCAVRGRPVAKTLAGAFPDETWESSHLGGDRFAATMLLLPHGLYYGRVSTTDAASIVERYLRGQIVEEYFRGRSSLSNVIQAAQSFARASSSDDRIDAFVPLLEERTGDAWRVDLAHNGDTVTVLLRETTSAPLLSTCSATRPAPVRQFALESMSRGARPGDGRR</sequence>
<keyword evidence="3" id="KW-1185">Reference proteome</keyword>
<feature type="region of interest" description="Disordered" evidence="1">
    <location>
        <begin position="1"/>
        <end position="28"/>
    </location>
</feature>